<dbReference type="GeneID" id="37052701"/>
<protein>
    <recommendedName>
        <fullName evidence="3">Fucose-specific lectin</fullName>
    </recommendedName>
</protein>
<evidence type="ECO:0000313" key="1">
    <source>
        <dbReference type="EMBL" id="PWY79023.1"/>
    </source>
</evidence>
<proteinExistence type="predicted"/>
<dbReference type="AlphaFoldDB" id="A0A317VXM4"/>
<evidence type="ECO:0000313" key="2">
    <source>
        <dbReference type="Proteomes" id="UP000246171"/>
    </source>
</evidence>
<accession>A0A317VXM4</accession>
<dbReference type="EMBL" id="MSFU01000006">
    <property type="protein sequence ID" value="PWY79023.1"/>
    <property type="molecule type" value="Genomic_DNA"/>
</dbReference>
<keyword evidence="2" id="KW-1185">Reference proteome</keyword>
<evidence type="ECO:0008006" key="3">
    <source>
        <dbReference type="Google" id="ProtNLM"/>
    </source>
</evidence>
<name>A0A317VXM4_ASPEC</name>
<comment type="caution">
    <text evidence="1">The sequence shown here is derived from an EMBL/GenBank/DDBJ whole genome shotgun (WGS) entry which is preliminary data.</text>
</comment>
<gene>
    <name evidence="1" type="ORF">BO83DRAFT_376509</name>
</gene>
<dbReference type="SUPFAM" id="SSF89372">
    <property type="entry name" value="Fucose-specific lectin"/>
    <property type="match status" value="1"/>
</dbReference>
<dbReference type="OrthoDB" id="5367135at2759"/>
<dbReference type="Gene3D" id="2.120.10.70">
    <property type="entry name" value="Fucose-specific lectin"/>
    <property type="match status" value="1"/>
</dbReference>
<dbReference type="VEuPathDB" id="FungiDB:BO83DRAFT_376509"/>
<dbReference type="Proteomes" id="UP000246171">
    <property type="component" value="Unassembled WGS sequence"/>
</dbReference>
<dbReference type="RefSeq" id="XP_025390815.1">
    <property type="nucleotide sequence ID" value="XM_025530739.1"/>
</dbReference>
<sequence>METTLEDIAYLLTIPTGALSRDGSTMYFVVVDDGVLVEKYWNGNEIVRQYFISEDVAESPSAKYLLSDDVRRIFFPSAENVLQCYQWDEDEEEWDEVTLQADNTLKIHPKSKISGAFNGDDQLIFFQDPSGHLQGLRIDQSGKCSALPPLLANTPKSPLVHTAYEADDGPIHVLYFDGETKVIRDLKWDGHSKWQDTIANSGECFANHEISSFVKTSSSEQDPGLLAISTNNIVLYIDSLCQMVELGTFDRKRFAAATSEECINETLTLLKSVVDKFGGKRQK</sequence>
<reference evidence="1" key="1">
    <citation type="submission" date="2016-12" db="EMBL/GenBank/DDBJ databases">
        <title>The genomes of Aspergillus section Nigri reveals drivers in fungal speciation.</title>
        <authorList>
            <consortium name="DOE Joint Genome Institute"/>
            <person name="Vesth T.C."/>
            <person name="Nybo J."/>
            <person name="Theobald S."/>
            <person name="Brandl J."/>
            <person name="Frisvad J.C."/>
            <person name="Nielsen K.F."/>
            <person name="Lyhne E.K."/>
            <person name="Kogle M.E."/>
            <person name="Kuo A."/>
            <person name="Riley R."/>
            <person name="Clum A."/>
            <person name="Nolan M."/>
            <person name="Lipzen A."/>
            <person name="Salamov A."/>
            <person name="Henrissat B."/>
            <person name="Wiebenga A."/>
            <person name="De vries R.P."/>
            <person name="Grigoriev I.V."/>
            <person name="Mortensen U.H."/>
            <person name="Andersen M.R."/>
            <person name="Baker S.E."/>
        </authorList>
    </citation>
    <scope>NUCLEOTIDE SEQUENCE</scope>
    <source>
        <strain evidence="1">CBS 122712</strain>
    </source>
</reference>
<organism evidence="1 2">
    <name type="scientific">Aspergillus eucalypticola (strain CBS 122712 / IBT 29274)</name>
    <dbReference type="NCBI Taxonomy" id="1448314"/>
    <lineage>
        <taxon>Eukaryota</taxon>
        <taxon>Fungi</taxon>
        <taxon>Dikarya</taxon>
        <taxon>Ascomycota</taxon>
        <taxon>Pezizomycotina</taxon>
        <taxon>Eurotiomycetes</taxon>
        <taxon>Eurotiomycetidae</taxon>
        <taxon>Eurotiales</taxon>
        <taxon>Aspergillaceae</taxon>
        <taxon>Aspergillus</taxon>
        <taxon>Aspergillus subgen. Circumdati</taxon>
    </lineage>
</organism>